<dbReference type="PANTHER" id="PTHR32114:SF2">
    <property type="entry name" value="ABC TRANSPORTER ABCH.3"/>
    <property type="match status" value="1"/>
</dbReference>
<dbReference type="InterPro" id="IPR038729">
    <property type="entry name" value="Rad50/SbcC_AAA"/>
</dbReference>
<reference evidence="3 4" key="1">
    <citation type="submission" date="2016-02" db="EMBL/GenBank/DDBJ databases">
        <title>Complete genome sequence of Pseudomonas azotoformans S4.</title>
        <authorList>
            <person name="Fang Y."/>
            <person name="Wu L."/>
            <person name="Feng G."/>
        </authorList>
    </citation>
    <scope>NUCLEOTIDE SEQUENCE [LARGE SCALE GENOMIC DNA]</scope>
    <source>
        <strain evidence="3 4">S4</strain>
    </source>
</reference>
<gene>
    <name evidence="3" type="ORF">AYR47_02630</name>
</gene>
<feature type="domain" description="Rad50/SbcC-type AAA" evidence="2">
    <location>
        <begin position="8"/>
        <end position="234"/>
    </location>
</feature>
<evidence type="ECO:0000313" key="4">
    <source>
        <dbReference type="Proteomes" id="UP000070516"/>
    </source>
</evidence>
<dbReference type="SUPFAM" id="SSF52540">
    <property type="entry name" value="P-loop containing nucleoside triphosphate hydrolases"/>
    <property type="match status" value="1"/>
</dbReference>
<dbReference type="PANTHER" id="PTHR32114">
    <property type="entry name" value="ABC TRANSPORTER ABCH.3"/>
    <property type="match status" value="1"/>
</dbReference>
<dbReference type="RefSeq" id="WP_061434212.1">
    <property type="nucleotide sequence ID" value="NZ_CP014546.1"/>
</dbReference>
<sequence>MAKLTINQISIENLGPFRERQTFDLSVQAKRPVILIKALNGSGKTTLLTALQVGLYGYKAINIARRSEYEQLISGLQRNDATGPALIEMQLGIEVADYTQILTIRREWSARAKGCREQFRVFAGDFEDRLLAENWDDFINGILPVELVHLFLFDGEKIEALANPERLPELLRRATEVFLGVGGIDALAGDLKALERRSGKKNSTRAASGDQQQADEYELQLRELERRIEILLQNQGQARTELDDVQRKLERFSVEAQRSGLQAYQQAAELRARVEFCQQQHLQARAAFVEVLEDPLLPLAWLGPLWIDYKLQWQKDQHARHAHMLIKEFASRDQRILELLTHAAPRAQPVVAQLLAADIQGLRSTEHHSPVFLHQGDPTELETSLQIAKQRFKDVQEALAVTKQAMEKALQAVDQIPAYEQLGAVFESMQKHSLAVSNAELKVQAQSRELDELRGKQAHFEVRYNAAMARARAELKDGAFQLITLQAADRAKVALNLFRDRLLASKAKWLSEMITTEFKKLLRKRNLIARVLVEPQTYAVSIEDVNGYTLPMERLSAGERQILAIAVLSALIRERKGRFPVVVDTPLARLDRSHREALIHNFFAKISHQVLVLSTDEEVEGSVHTALEEHMSREYELCFDDEERRSVATVKAHQLNLGDIQ</sequence>
<dbReference type="GO" id="GO:0006302">
    <property type="term" value="P:double-strand break repair"/>
    <property type="evidence" value="ECO:0007669"/>
    <property type="project" value="InterPro"/>
</dbReference>
<dbReference type="KEGG" id="pazo:AYR47_02630"/>
<dbReference type="Gene3D" id="3.40.50.300">
    <property type="entry name" value="P-loop containing nucleotide triphosphate hydrolases"/>
    <property type="match status" value="2"/>
</dbReference>
<evidence type="ECO:0000256" key="1">
    <source>
        <dbReference type="SAM" id="Coils"/>
    </source>
</evidence>
<dbReference type="EMBL" id="CP014546">
    <property type="protein sequence ID" value="AMN77286.1"/>
    <property type="molecule type" value="Genomic_DNA"/>
</dbReference>
<dbReference type="InterPro" id="IPR027417">
    <property type="entry name" value="P-loop_NTPase"/>
</dbReference>
<accession>A0A127HRT0</accession>
<keyword evidence="1" id="KW-0175">Coiled coil</keyword>
<feature type="coiled-coil region" evidence="1">
    <location>
        <begin position="207"/>
        <end position="248"/>
    </location>
</feature>
<dbReference type="Pfam" id="PF13476">
    <property type="entry name" value="AAA_23"/>
    <property type="match status" value="1"/>
</dbReference>
<proteinExistence type="predicted"/>
<protein>
    <submittedName>
        <fullName evidence="3">DNA sulfur modification protein DndD</fullName>
    </submittedName>
</protein>
<evidence type="ECO:0000259" key="2">
    <source>
        <dbReference type="Pfam" id="PF13476"/>
    </source>
</evidence>
<dbReference type="GO" id="GO:0016887">
    <property type="term" value="F:ATP hydrolysis activity"/>
    <property type="evidence" value="ECO:0007669"/>
    <property type="project" value="InterPro"/>
</dbReference>
<dbReference type="AlphaFoldDB" id="A0A127HRT0"/>
<dbReference type="Proteomes" id="UP000070516">
    <property type="component" value="Chromosome"/>
</dbReference>
<organism evidence="3 4">
    <name type="scientific">Pseudomonas azotoformans</name>
    <dbReference type="NCBI Taxonomy" id="47878"/>
    <lineage>
        <taxon>Bacteria</taxon>
        <taxon>Pseudomonadati</taxon>
        <taxon>Pseudomonadota</taxon>
        <taxon>Gammaproteobacteria</taxon>
        <taxon>Pseudomonadales</taxon>
        <taxon>Pseudomonadaceae</taxon>
        <taxon>Pseudomonas</taxon>
    </lineage>
</organism>
<dbReference type="NCBIfam" id="TIGR03185">
    <property type="entry name" value="DNA_S_dndD"/>
    <property type="match status" value="1"/>
</dbReference>
<dbReference type="InterPro" id="IPR017599">
    <property type="entry name" value="DNA_S_DndD"/>
</dbReference>
<evidence type="ECO:0000313" key="3">
    <source>
        <dbReference type="EMBL" id="AMN77286.1"/>
    </source>
</evidence>
<name>A0A127HRT0_PSEAZ</name>